<evidence type="ECO:0000313" key="2">
    <source>
        <dbReference type="Proteomes" id="UP001430584"/>
    </source>
</evidence>
<accession>A0ABR3CL59</accession>
<dbReference type="GeneID" id="92006883"/>
<organism evidence="1 2">
    <name type="scientific">Diplodia seriata</name>
    <dbReference type="NCBI Taxonomy" id="420778"/>
    <lineage>
        <taxon>Eukaryota</taxon>
        <taxon>Fungi</taxon>
        <taxon>Dikarya</taxon>
        <taxon>Ascomycota</taxon>
        <taxon>Pezizomycotina</taxon>
        <taxon>Dothideomycetes</taxon>
        <taxon>Dothideomycetes incertae sedis</taxon>
        <taxon>Botryosphaeriales</taxon>
        <taxon>Botryosphaeriaceae</taxon>
        <taxon>Diplodia</taxon>
    </lineage>
</organism>
<dbReference type="PANTHER" id="PTHR42085">
    <property type="entry name" value="F-BOX DOMAIN-CONTAINING PROTEIN"/>
    <property type="match status" value="1"/>
</dbReference>
<evidence type="ECO:0008006" key="3">
    <source>
        <dbReference type="Google" id="ProtNLM"/>
    </source>
</evidence>
<dbReference type="Proteomes" id="UP001430584">
    <property type="component" value="Unassembled WGS sequence"/>
</dbReference>
<comment type="caution">
    <text evidence="1">The sequence shown here is derived from an EMBL/GenBank/DDBJ whole genome shotgun (WGS) entry which is preliminary data.</text>
</comment>
<protein>
    <recommendedName>
        <fullName evidence="3">F-box domain-containing protein</fullName>
    </recommendedName>
</protein>
<name>A0ABR3CL59_9PEZI</name>
<gene>
    <name evidence="1" type="ORF">SLS55_002798</name>
</gene>
<dbReference type="PANTHER" id="PTHR42085:SF8">
    <property type="entry name" value="F-BOX DOMAIN-CONTAINING PROTEIN"/>
    <property type="match status" value="1"/>
</dbReference>
<reference evidence="1 2" key="1">
    <citation type="submission" date="2024-02" db="EMBL/GenBank/DDBJ databases">
        <title>De novo assembly and annotation of 12 fungi associated with fruit tree decline syndrome in Ontario, Canada.</title>
        <authorList>
            <person name="Sulman M."/>
            <person name="Ellouze W."/>
            <person name="Ilyukhin E."/>
        </authorList>
    </citation>
    <scope>NUCLEOTIDE SEQUENCE [LARGE SCALE GENOMIC DNA]</scope>
    <source>
        <strain evidence="1 2">FDS-637</strain>
    </source>
</reference>
<dbReference type="RefSeq" id="XP_066634397.1">
    <property type="nucleotide sequence ID" value="XM_066774278.1"/>
</dbReference>
<proteinExistence type="predicted"/>
<dbReference type="EMBL" id="JAJVCZ030000003">
    <property type="protein sequence ID" value="KAL0261368.1"/>
    <property type="molecule type" value="Genomic_DNA"/>
</dbReference>
<keyword evidence="2" id="KW-1185">Reference proteome</keyword>
<sequence length="337" mass="38042">MTRLSAFPPEIRLQILSYILPLPTAIDITTTYLTPSRYTTLLRPRLALIRLDRTIGAEARATFYGQNEFRFTTRAGASGAFAPPRAQWLMLASFMATIGVQGYQHLTHVVVDAPWRYDGGGERAWDPLVLAALRDDVERKAPGLLPELDNRLGRAVGLGEREERLERRVGVEGFRPDHVARERVVREVVRRLAAAGRLRRLDLVVKVDWDRYPQVGYFDEGAAVVCYGACTRAEQDDQAHCRNHRDVFVWEWLDRLCAAMRRRLEVAVVLQHGDYVSGLGDVLKHVPVLLEAKRRGYAVGHATDDDGEAGGEYEVTFDDYVMEDLSPTWSLAVDARL</sequence>
<evidence type="ECO:0000313" key="1">
    <source>
        <dbReference type="EMBL" id="KAL0261368.1"/>
    </source>
</evidence>
<dbReference type="InterPro" id="IPR038883">
    <property type="entry name" value="AN11006-like"/>
</dbReference>